<feature type="transmembrane region" description="Helical" evidence="1">
    <location>
        <begin position="12"/>
        <end position="37"/>
    </location>
</feature>
<feature type="transmembrane region" description="Helical" evidence="1">
    <location>
        <begin position="49"/>
        <end position="70"/>
    </location>
</feature>
<dbReference type="RefSeq" id="WP_070099260.1">
    <property type="nucleotide sequence ID" value="NZ_CABIWY010000006.1"/>
</dbReference>
<proteinExistence type="predicted"/>
<name>A0A174AHE1_9FIRM</name>
<keyword evidence="1" id="KW-1133">Transmembrane helix</keyword>
<dbReference type="Proteomes" id="UP000095439">
    <property type="component" value="Unassembled WGS sequence"/>
</dbReference>
<sequence>MQKTKLGISVGTLCAAIYFTGIFGGYFTAVFLAGYVLLVENNEWLRKNAVKAIVLMIIFSIVTAIINLIPDAISCVEHIMSAMGLVFSENCLSNLIAAITSVIDICQKLLFIILGTKALNQGTIHIPSVDRFINKYVN</sequence>
<accession>A0A174AHE1</accession>
<reference evidence="2 3" key="1">
    <citation type="submission" date="2015-09" db="EMBL/GenBank/DDBJ databases">
        <authorList>
            <consortium name="Pathogen Informatics"/>
        </authorList>
    </citation>
    <scope>NUCLEOTIDE SEQUENCE [LARGE SCALE GENOMIC DNA]</scope>
    <source>
        <strain evidence="2 3">2789STDY5608866</strain>
    </source>
</reference>
<evidence type="ECO:0000313" key="2">
    <source>
        <dbReference type="EMBL" id="CUN86918.1"/>
    </source>
</evidence>
<organism evidence="2 3">
    <name type="scientific">Dorea longicatena</name>
    <dbReference type="NCBI Taxonomy" id="88431"/>
    <lineage>
        <taxon>Bacteria</taxon>
        <taxon>Bacillati</taxon>
        <taxon>Bacillota</taxon>
        <taxon>Clostridia</taxon>
        <taxon>Lachnospirales</taxon>
        <taxon>Lachnospiraceae</taxon>
        <taxon>Dorea</taxon>
    </lineage>
</organism>
<evidence type="ECO:0000256" key="1">
    <source>
        <dbReference type="SAM" id="Phobius"/>
    </source>
</evidence>
<protein>
    <submittedName>
        <fullName evidence="2">Uncharacterized protein</fullName>
    </submittedName>
</protein>
<evidence type="ECO:0000313" key="3">
    <source>
        <dbReference type="Proteomes" id="UP000095439"/>
    </source>
</evidence>
<dbReference type="EMBL" id="CYYY01000006">
    <property type="protein sequence ID" value="CUN86918.1"/>
    <property type="molecule type" value="Genomic_DNA"/>
</dbReference>
<keyword evidence="1" id="KW-0812">Transmembrane</keyword>
<keyword evidence="1" id="KW-0472">Membrane</keyword>
<gene>
    <name evidence="2" type="ORF">ERS852423_01660</name>
</gene>
<dbReference type="AlphaFoldDB" id="A0A174AHE1"/>